<dbReference type="Pfam" id="PF02585">
    <property type="entry name" value="PIG-L"/>
    <property type="match status" value="1"/>
</dbReference>
<comment type="caution">
    <text evidence="2">The sequence shown here is derived from an EMBL/GenBank/DDBJ whole genome shotgun (WGS) entry which is preliminary data.</text>
</comment>
<dbReference type="GO" id="GO:0016811">
    <property type="term" value="F:hydrolase activity, acting on carbon-nitrogen (but not peptide) bonds, in linear amides"/>
    <property type="evidence" value="ECO:0007669"/>
    <property type="project" value="TreeGrafter"/>
</dbReference>
<dbReference type="RefSeq" id="WP_182372549.1">
    <property type="nucleotide sequence ID" value="NZ_CP059694.1"/>
</dbReference>
<keyword evidence="1" id="KW-0862">Zinc</keyword>
<dbReference type="PANTHER" id="PTHR12993:SF28">
    <property type="entry name" value="LMBE FAMILY PROTEIN"/>
    <property type="match status" value="1"/>
</dbReference>
<accession>A0AAW4G2H2</accession>
<evidence type="ECO:0000313" key="3">
    <source>
        <dbReference type="Proteomes" id="UP001195196"/>
    </source>
</evidence>
<protein>
    <submittedName>
        <fullName evidence="2">PIG-L family deacetylase</fullName>
    </submittedName>
</protein>
<dbReference type="Proteomes" id="UP001195196">
    <property type="component" value="Unassembled WGS sequence"/>
</dbReference>
<evidence type="ECO:0000313" key="2">
    <source>
        <dbReference type="EMBL" id="MBM7277422.1"/>
    </source>
</evidence>
<dbReference type="Gene3D" id="3.40.50.10320">
    <property type="entry name" value="LmbE-like"/>
    <property type="match status" value="1"/>
</dbReference>
<dbReference type="AlphaFoldDB" id="A0AAW4G2H2"/>
<dbReference type="GO" id="GO:0016137">
    <property type="term" value="P:glycoside metabolic process"/>
    <property type="evidence" value="ECO:0007669"/>
    <property type="project" value="UniProtKB-ARBA"/>
</dbReference>
<dbReference type="PANTHER" id="PTHR12993">
    <property type="entry name" value="N-ACETYLGLUCOSAMINYL-PHOSPHATIDYLINOSITOL DE-N-ACETYLASE-RELATED"/>
    <property type="match status" value="1"/>
</dbReference>
<dbReference type="InterPro" id="IPR024078">
    <property type="entry name" value="LmbE-like_dom_sf"/>
</dbReference>
<dbReference type="InterPro" id="IPR003737">
    <property type="entry name" value="GlcNAc_PI_deacetylase-related"/>
</dbReference>
<evidence type="ECO:0000256" key="1">
    <source>
        <dbReference type="ARBA" id="ARBA00022833"/>
    </source>
</evidence>
<proteinExistence type="predicted"/>
<reference evidence="2" key="1">
    <citation type="submission" date="2021-02" db="EMBL/GenBank/DDBJ databases">
        <title>Taxonomy, biology and ecology of Rhodococcus bacteria occurring in California pistachio and other woody hosts as revealed by genome sequence analyses.</title>
        <authorList>
            <person name="Riely B."/>
            <person name="Gai Y."/>
        </authorList>
    </citation>
    <scope>NUCLEOTIDE SEQUENCE</scope>
    <source>
        <strain evidence="2">BP-295</strain>
    </source>
</reference>
<dbReference type="SUPFAM" id="SSF102588">
    <property type="entry name" value="LmbE-like"/>
    <property type="match status" value="1"/>
</dbReference>
<sequence length="235" mass="25330">MTSLQPFPADWQTALVLVAHPDDPEYGMAAAVARWTGEGKRVVYALASSGERGIEGMTPAECGPLREAEQRASAKIVGVDEVEFWGFPDSDIYNTPELRAKITETVERIAPQVILSLYGGPEWAPGQPNQRDHMEFAAAVLDAYDALAASSSGPGSGEVPAWLFENGPSATHAVDVDAQFEVAVRSLAAHDRYLSVLDPDTPVLDQARAQIDRATAPRDDADGVRIAGFELKRTR</sequence>
<gene>
    <name evidence="2" type="ORF">JTZ10_06580</name>
</gene>
<dbReference type="EMBL" id="JAFFGU010000002">
    <property type="protein sequence ID" value="MBM7277422.1"/>
    <property type="molecule type" value="Genomic_DNA"/>
</dbReference>
<name>A0AAW4G2H2_GORRU</name>
<organism evidence="2 3">
    <name type="scientific">Gordonia rubripertincta</name>
    <name type="common">Rhodococcus corallinus</name>
    <dbReference type="NCBI Taxonomy" id="36822"/>
    <lineage>
        <taxon>Bacteria</taxon>
        <taxon>Bacillati</taxon>
        <taxon>Actinomycetota</taxon>
        <taxon>Actinomycetes</taxon>
        <taxon>Mycobacteriales</taxon>
        <taxon>Gordoniaceae</taxon>
        <taxon>Gordonia</taxon>
    </lineage>
</organism>